<feature type="transmembrane region" description="Helical" evidence="1">
    <location>
        <begin position="81"/>
        <end position="99"/>
    </location>
</feature>
<organism evidence="2 3">
    <name type="scientific">Marixanthomonas spongiae</name>
    <dbReference type="NCBI Taxonomy" id="2174845"/>
    <lineage>
        <taxon>Bacteria</taxon>
        <taxon>Pseudomonadati</taxon>
        <taxon>Bacteroidota</taxon>
        <taxon>Flavobacteriia</taxon>
        <taxon>Flavobacteriales</taxon>
        <taxon>Flavobacteriaceae</taxon>
        <taxon>Marixanthomonas</taxon>
    </lineage>
</organism>
<accession>A0A2U0HZN1</accession>
<reference evidence="2 3" key="1">
    <citation type="submission" date="2018-04" db="EMBL/GenBank/DDBJ databases">
        <title>Marixanthomonas spongiae HN-E44 sp. nov., isolated from a marine sponge.</title>
        <authorList>
            <person name="Luo L."/>
            <person name="Zhuang L."/>
        </authorList>
    </citation>
    <scope>NUCLEOTIDE SEQUENCE [LARGE SCALE GENOMIC DNA]</scope>
    <source>
        <strain evidence="2 3">HN-E44</strain>
    </source>
</reference>
<dbReference type="RefSeq" id="WP_116694777.1">
    <property type="nucleotide sequence ID" value="NZ_QEHR01000006.1"/>
</dbReference>
<keyword evidence="1" id="KW-1133">Transmembrane helix</keyword>
<feature type="transmembrane region" description="Helical" evidence="1">
    <location>
        <begin position="40"/>
        <end position="60"/>
    </location>
</feature>
<protein>
    <recommendedName>
        <fullName evidence="4">PAP2 superfamily protein</fullName>
    </recommendedName>
</protein>
<comment type="caution">
    <text evidence="2">The sequence shown here is derived from an EMBL/GenBank/DDBJ whole genome shotgun (WGS) entry which is preliminary data.</text>
</comment>
<evidence type="ECO:0000256" key="1">
    <source>
        <dbReference type="SAM" id="Phobius"/>
    </source>
</evidence>
<dbReference type="AlphaFoldDB" id="A0A2U0HZN1"/>
<dbReference type="OrthoDB" id="9786064at2"/>
<evidence type="ECO:0000313" key="3">
    <source>
        <dbReference type="Proteomes" id="UP000245962"/>
    </source>
</evidence>
<keyword evidence="1" id="KW-0812">Transmembrane</keyword>
<evidence type="ECO:0008006" key="4">
    <source>
        <dbReference type="Google" id="ProtNLM"/>
    </source>
</evidence>
<evidence type="ECO:0000313" key="2">
    <source>
        <dbReference type="EMBL" id="PVW14288.1"/>
    </source>
</evidence>
<gene>
    <name evidence="2" type="ORF">DDV96_10820</name>
</gene>
<keyword evidence="1" id="KW-0472">Membrane</keyword>
<dbReference type="EMBL" id="QEHR01000006">
    <property type="protein sequence ID" value="PVW14288.1"/>
    <property type="molecule type" value="Genomic_DNA"/>
</dbReference>
<proteinExistence type="predicted"/>
<keyword evidence="3" id="KW-1185">Reference proteome</keyword>
<feature type="transmembrane region" description="Helical" evidence="1">
    <location>
        <begin position="7"/>
        <end position="28"/>
    </location>
</feature>
<feature type="transmembrane region" description="Helical" evidence="1">
    <location>
        <begin position="179"/>
        <end position="200"/>
    </location>
</feature>
<name>A0A2U0HZN1_9FLAO</name>
<feature type="transmembrane region" description="Helical" evidence="1">
    <location>
        <begin position="105"/>
        <end position="123"/>
    </location>
</feature>
<sequence length="201" mass="23197">MDRFLRLGAYVLHPLWMPTLGTILYFVFTPRYVDLDLMRSKLFAVAIITLFVPIIVFFLLRNLGIINSMHLKTAKERKIPLMIQCILLLVIIKLVFDAYDSPELYYFFVGILFSTISALVMVMLKVKVSLHQIGIAGITTFVFLMSIHFKVNVLPWISAFFFFNGWVASSRLHTTSHNYAELIIGLFIGLIPQLIMVNFWL</sequence>
<dbReference type="Proteomes" id="UP000245962">
    <property type="component" value="Unassembled WGS sequence"/>
</dbReference>